<proteinExistence type="predicted"/>
<accession>A0ACC3N1S2</accession>
<evidence type="ECO:0000313" key="2">
    <source>
        <dbReference type="Proteomes" id="UP001281147"/>
    </source>
</evidence>
<reference evidence="1" key="1">
    <citation type="submission" date="2023-07" db="EMBL/GenBank/DDBJ databases">
        <title>Black Yeasts Isolated from many extreme environments.</title>
        <authorList>
            <person name="Coleine C."/>
            <person name="Stajich J.E."/>
            <person name="Selbmann L."/>
        </authorList>
    </citation>
    <scope>NUCLEOTIDE SEQUENCE</scope>
    <source>
        <strain evidence="1">CCFEE 5714</strain>
    </source>
</reference>
<comment type="caution">
    <text evidence="1">The sequence shown here is derived from an EMBL/GenBank/DDBJ whole genome shotgun (WGS) entry which is preliminary data.</text>
</comment>
<gene>
    <name evidence="1" type="ORF">LTR37_011732</name>
</gene>
<name>A0ACC3N1S2_9PEZI</name>
<keyword evidence="2" id="KW-1185">Reference proteome</keyword>
<dbReference type="Proteomes" id="UP001281147">
    <property type="component" value="Unassembled WGS sequence"/>
</dbReference>
<sequence>MITFPPSPSLSACDSLADIDDLDAFLEAQGRLSHWPTPPPPKHEATVTEIQLDCDELDDESFDYSHIARTFAHQASSELTPSEPAVDLVEGVIFRARLPPEVLALAFNILLRLNRPSLPTDSLHSASIDLLVVSTLSLAASYTHDHPPSLLHWSRYVCDRAWTTARIDETKLLVMSLLDWRLHESSSADALDDAMARLTAPAVQHSSFPVYGGERPHLKVVIDGPRSCWVHGQITPERTPPPSAFGAAKHQFLPLL</sequence>
<protein>
    <submittedName>
        <fullName evidence="1">Uncharacterized protein</fullName>
    </submittedName>
</protein>
<evidence type="ECO:0000313" key="1">
    <source>
        <dbReference type="EMBL" id="KAK3708039.1"/>
    </source>
</evidence>
<dbReference type="EMBL" id="JAUTXU010000104">
    <property type="protein sequence ID" value="KAK3708039.1"/>
    <property type="molecule type" value="Genomic_DNA"/>
</dbReference>
<organism evidence="1 2">
    <name type="scientific">Vermiconidia calcicola</name>
    <dbReference type="NCBI Taxonomy" id="1690605"/>
    <lineage>
        <taxon>Eukaryota</taxon>
        <taxon>Fungi</taxon>
        <taxon>Dikarya</taxon>
        <taxon>Ascomycota</taxon>
        <taxon>Pezizomycotina</taxon>
        <taxon>Dothideomycetes</taxon>
        <taxon>Dothideomycetidae</taxon>
        <taxon>Mycosphaerellales</taxon>
        <taxon>Extremaceae</taxon>
        <taxon>Vermiconidia</taxon>
    </lineage>
</organism>